<name>A0AAV6Y5A3_9LAMI</name>
<comment type="similarity">
    <text evidence="3">Belongs to the GRAS family.</text>
</comment>
<dbReference type="Proteomes" id="UP000826271">
    <property type="component" value="Unassembled WGS sequence"/>
</dbReference>
<keyword evidence="6" id="KW-1185">Reference proteome</keyword>
<organism evidence="5 6">
    <name type="scientific">Buddleja alternifolia</name>
    <dbReference type="NCBI Taxonomy" id="168488"/>
    <lineage>
        <taxon>Eukaryota</taxon>
        <taxon>Viridiplantae</taxon>
        <taxon>Streptophyta</taxon>
        <taxon>Embryophyta</taxon>
        <taxon>Tracheophyta</taxon>
        <taxon>Spermatophyta</taxon>
        <taxon>Magnoliopsida</taxon>
        <taxon>eudicotyledons</taxon>
        <taxon>Gunneridae</taxon>
        <taxon>Pentapetalae</taxon>
        <taxon>asterids</taxon>
        <taxon>lamiids</taxon>
        <taxon>Lamiales</taxon>
        <taxon>Scrophulariaceae</taxon>
        <taxon>Buddlejeae</taxon>
        <taxon>Buddleja</taxon>
    </lineage>
</organism>
<dbReference type="PANTHER" id="PTHR31636">
    <property type="entry name" value="OSJNBA0084A10.13 PROTEIN-RELATED"/>
    <property type="match status" value="1"/>
</dbReference>
<sequence length="538" mass="60340">MEAMMNGWLSVPAFENLSQDSAIRQFCPARMGQEQGGEWGEMLLDEHEIEMWINEAPQLAPYEVEQIVETFFDVECYEKDNANKSSKEEEEEENETFDQFQDEGLQDFSIIDDICYGLEVPMVIEGDESEAFSPCDNLGFYSSGVEDVMTMGVDQGLQLVHLLLACAEAVGCRDTQLAISIVDQIWPCVSPWGDSLQRVSHYFAIGLKSRLSFLQNVSPNGSFTYGSIDVVSLSSREEKGDAFTLLHQTTPYIAFGFMAANDAILQASTSKDSLHIVDLGMEHNFQWPCLVRNLASRNGARPKIIRVTGIIGDQDPSGIENSMKGLCEEAYSLGICLEFNLVAEPVSPFVLTPEKLDLREGEALFVNSMMQLHKHVKESRGSLKTLLQSIKKLNPILLTVVEQDANHNGPFFLGRFLESLHYYSAIFDSLEDSLPRNSPQRIKIEKFHFAEEIRNVVAYEGCDRIERHERADQWRRQICRAGFHVVGLKCLSQAKIMISGYGSDGYTVASEKGCLQLGWKGRPIMVASAWQVNTFPSS</sequence>
<dbReference type="AlphaFoldDB" id="A0AAV6Y5A3"/>
<dbReference type="PROSITE" id="PS50985">
    <property type="entry name" value="GRAS"/>
    <property type="match status" value="1"/>
</dbReference>
<dbReference type="EMBL" id="WHWC01000003">
    <property type="protein sequence ID" value="KAG8386648.1"/>
    <property type="molecule type" value="Genomic_DNA"/>
</dbReference>
<comment type="caution">
    <text evidence="5">The sequence shown here is derived from an EMBL/GenBank/DDBJ whole genome shotgun (WGS) entry which is preliminary data.</text>
</comment>
<evidence type="ECO:0000256" key="3">
    <source>
        <dbReference type="PROSITE-ProRule" id="PRU01191"/>
    </source>
</evidence>
<comment type="caution">
    <text evidence="3">Lacks conserved residue(s) required for the propagation of feature annotation.</text>
</comment>
<keyword evidence="2" id="KW-0804">Transcription</keyword>
<evidence type="ECO:0000256" key="2">
    <source>
        <dbReference type="ARBA" id="ARBA00023163"/>
    </source>
</evidence>
<protein>
    <recommendedName>
        <fullName evidence="7">DELLA protein RGL1</fullName>
    </recommendedName>
</protein>
<gene>
    <name evidence="5" type="ORF">BUALT_Bualt03G0170500</name>
</gene>
<evidence type="ECO:0000313" key="5">
    <source>
        <dbReference type="EMBL" id="KAG8386648.1"/>
    </source>
</evidence>
<feature type="coiled-coil region" evidence="4">
    <location>
        <begin position="74"/>
        <end position="103"/>
    </location>
</feature>
<keyword evidence="1" id="KW-0805">Transcription regulation</keyword>
<reference evidence="5" key="1">
    <citation type="submission" date="2019-10" db="EMBL/GenBank/DDBJ databases">
        <authorList>
            <person name="Zhang R."/>
            <person name="Pan Y."/>
            <person name="Wang J."/>
            <person name="Ma R."/>
            <person name="Yu S."/>
        </authorList>
    </citation>
    <scope>NUCLEOTIDE SEQUENCE</scope>
    <source>
        <strain evidence="5">LA-IB0</strain>
        <tissue evidence="5">Leaf</tissue>
    </source>
</reference>
<evidence type="ECO:0000313" key="6">
    <source>
        <dbReference type="Proteomes" id="UP000826271"/>
    </source>
</evidence>
<keyword evidence="4" id="KW-0175">Coiled coil</keyword>
<feature type="region of interest" description="PFYRE" evidence="3">
    <location>
        <begin position="364"/>
        <end position="455"/>
    </location>
</feature>
<dbReference type="InterPro" id="IPR005202">
    <property type="entry name" value="TF_GRAS"/>
</dbReference>
<evidence type="ECO:0008006" key="7">
    <source>
        <dbReference type="Google" id="ProtNLM"/>
    </source>
</evidence>
<evidence type="ECO:0000256" key="1">
    <source>
        <dbReference type="ARBA" id="ARBA00023015"/>
    </source>
</evidence>
<feature type="short sequence motif" description="LxCxE motif" evidence="3">
    <location>
        <begin position="164"/>
        <end position="168"/>
    </location>
</feature>
<feature type="region of interest" description="SAW" evidence="3">
    <location>
        <begin position="458"/>
        <end position="531"/>
    </location>
</feature>
<accession>A0AAV6Y5A3</accession>
<evidence type="ECO:0000256" key="4">
    <source>
        <dbReference type="SAM" id="Coils"/>
    </source>
</evidence>
<proteinExistence type="inferred from homology"/>
<dbReference type="Pfam" id="PF03514">
    <property type="entry name" value="GRAS"/>
    <property type="match status" value="1"/>
</dbReference>
<feature type="short sequence motif" description="VHIID" evidence="3">
    <location>
        <begin position="274"/>
        <end position="278"/>
    </location>
</feature>